<dbReference type="SUPFAM" id="SSF103506">
    <property type="entry name" value="Mitochondrial carrier"/>
    <property type="match status" value="1"/>
</dbReference>
<gene>
    <name evidence="12" type="ORF">Rhopal_000250-T1</name>
</gene>
<comment type="subcellular location">
    <subcellularLocation>
        <location evidence="1">Mitochondrion inner membrane</location>
        <topology evidence="1">Multi-pass membrane protein</topology>
    </subcellularLocation>
</comment>
<evidence type="ECO:0000256" key="8">
    <source>
        <dbReference type="ARBA" id="ARBA00023128"/>
    </source>
</evidence>
<evidence type="ECO:0000256" key="10">
    <source>
        <dbReference type="PROSITE-ProRule" id="PRU00282"/>
    </source>
</evidence>
<keyword evidence="5" id="KW-0677">Repeat</keyword>
<name>A0AAV5GDA1_9BASI</name>
<keyword evidence="6" id="KW-0999">Mitochondrion inner membrane</keyword>
<evidence type="ECO:0000256" key="11">
    <source>
        <dbReference type="RuleBase" id="RU000488"/>
    </source>
</evidence>
<comment type="similarity">
    <text evidence="2 11">Belongs to the mitochondrial carrier (TC 2.A.29) family.</text>
</comment>
<dbReference type="InterPro" id="IPR018108">
    <property type="entry name" value="MCP_transmembrane"/>
</dbReference>
<dbReference type="Proteomes" id="UP001342314">
    <property type="component" value="Unassembled WGS sequence"/>
</dbReference>
<evidence type="ECO:0000256" key="3">
    <source>
        <dbReference type="ARBA" id="ARBA00022448"/>
    </source>
</evidence>
<evidence type="ECO:0000256" key="2">
    <source>
        <dbReference type="ARBA" id="ARBA00006375"/>
    </source>
</evidence>
<feature type="repeat" description="Solcar" evidence="10">
    <location>
        <begin position="86"/>
        <end position="143"/>
    </location>
</feature>
<sequence length="143" mass="14290">MAATLVGNLFSGAFATPALPSLSLGGVAASVVDDAKAKADQLANKASSAASAAGDKVDGAIAAAGTSASKQVSKAAPGAIELYSGKYYYTCALGGAVACGATHAFVTPLDLVKCRKQVDKNLYKSNTDGWKKIYATEGGLRGL</sequence>
<dbReference type="EMBL" id="BQKY01000001">
    <property type="protein sequence ID" value="GJN87302.1"/>
    <property type="molecule type" value="Genomic_DNA"/>
</dbReference>
<keyword evidence="8" id="KW-0496">Mitochondrion</keyword>
<dbReference type="Gene3D" id="1.50.40.10">
    <property type="entry name" value="Mitochondrial carrier domain"/>
    <property type="match status" value="1"/>
</dbReference>
<dbReference type="PANTHER" id="PTHR45671:SF10">
    <property type="entry name" value="SOLUTE CARRIER FAMILY 25 MEMBER 3"/>
    <property type="match status" value="1"/>
</dbReference>
<evidence type="ECO:0000256" key="7">
    <source>
        <dbReference type="ARBA" id="ARBA00022989"/>
    </source>
</evidence>
<evidence type="ECO:0000256" key="4">
    <source>
        <dbReference type="ARBA" id="ARBA00022692"/>
    </source>
</evidence>
<keyword evidence="3 11" id="KW-0813">Transport</keyword>
<dbReference type="GO" id="GO:0005743">
    <property type="term" value="C:mitochondrial inner membrane"/>
    <property type="evidence" value="ECO:0007669"/>
    <property type="project" value="UniProtKB-SubCell"/>
</dbReference>
<dbReference type="InterPro" id="IPR044677">
    <property type="entry name" value="SLC25A3/Pic2/Mir1-like"/>
</dbReference>
<evidence type="ECO:0000256" key="1">
    <source>
        <dbReference type="ARBA" id="ARBA00004448"/>
    </source>
</evidence>
<dbReference type="PROSITE" id="PS50920">
    <property type="entry name" value="SOLCAR"/>
    <property type="match status" value="1"/>
</dbReference>
<keyword evidence="13" id="KW-1185">Reference proteome</keyword>
<dbReference type="AlphaFoldDB" id="A0AAV5GDA1"/>
<organism evidence="12 13">
    <name type="scientific">Rhodotorula paludigena</name>
    <dbReference type="NCBI Taxonomy" id="86838"/>
    <lineage>
        <taxon>Eukaryota</taxon>
        <taxon>Fungi</taxon>
        <taxon>Dikarya</taxon>
        <taxon>Basidiomycota</taxon>
        <taxon>Pucciniomycotina</taxon>
        <taxon>Microbotryomycetes</taxon>
        <taxon>Sporidiobolales</taxon>
        <taxon>Sporidiobolaceae</taxon>
        <taxon>Rhodotorula</taxon>
    </lineage>
</organism>
<keyword evidence="9 10" id="KW-0472">Membrane</keyword>
<evidence type="ECO:0000256" key="6">
    <source>
        <dbReference type="ARBA" id="ARBA00022792"/>
    </source>
</evidence>
<reference evidence="12 13" key="1">
    <citation type="submission" date="2021-12" db="EMBL/GenBank/DDBJ databases">
        <title>High titer production of polyol ester of fatty acids by Rhodotorula paludigena BS15 towards product separation-free biomass refinery.</title>
        <authorList>
            <person name="Mano J."/>
            <person name="Ono H."/>
            <person name="Tanaka T."/>
            <person name="Naito K."/>
            <person name="Sushida H."/>
            <person name="Ike M."/>
            <person name="Tokuyasu K."/>
            <person name="Kitaoka M."/>
        </authorList>
    </citation>
    <scope>NUCLEOTIDE SEQUENCE [LARGE SCALE GENOMIC DNA]</scope>
    <source>
        <strain evidence="12 13">BS15</strain>
    </source>
</reference>
<dbReference type="PANTHER" id="PTHR45671">
    <property type="entry name" value="SOLUTE CARRIER FAMILY 25 (MITOCHONDRIAL CARRIER PHOSPHATE CARRIER), MEMBER 3, LIKE-RELATED-RELATED"/>
    <property type="match status" value="1"/>
</dbReference>
<comment type="caution">
    <text evidence="12">The sequence shown here is derived from an EMBL/GenBank/DDBJ whole genome shotgun (WGS) entry which is preliminary data.</text>
</comment>
<dbReference type="InterPro" id="IPR023395">
    <property type="entry name" value="MCP_dom_sf"/>
</dbReference>
<dbReference type="Pfam" id="PF00153">
    <property type="entry name" value="Mito_carr"/>
    <property type="match status" value="1"/>
</dbReference>
<evidence type="ECO:0000256" key="9">
    <source>
        <dbReference type="ARBA" id="ARBA00023136"/>
    </source>
</evidence>
<dbReference type="GO" id="GO:1990547">
    <property type="term" value="P:mitochondrial phosphate ion transmembrane transport"/>
    <property type="evidence" value="ECO:0007669"/>
    <property type="project" value="InterPro"/>
</dbReference>
<evidence type="ECO:0000313" key="13">
    <source>
        <dbReference type="Proteomes" id="UP001342314"/>
    </source>
</evidence>
<keyword evidence="7" id="KW-1133">Transmembrane helix</keyword>
<keyword evidence="4 10" id="KW-0812">Transmembrane</keyword>
<evidence type="ECO:0000313" key="12">
    <source>
        <dbReference type="EMBL" id="GJN87302.1"/>
    </source>
</evidence>
<accession>A0AAV5GDA1</accession>
<dbReference type="GO" id="GO:0005315">
    <property type="term" value="F:phosphate transmembrane transporter activity"/>
    <property type="evidence" value="ECO:0007669"/>
    <property type="project" value="InterPro"/>
</dbReference>
<protein>
    <submittedName>
        <fullName evidence="12">Uncharacterized protein</fullName>
    </submittedName>
</protein>
<proteinExistence type="inferred from homology"/>
<evidence type="ECO:0000256" key="5">
    <source>
        <dbReference type="ARBA" id="ARBA00022737"/>
    </source>
</evidence>